<dbReference type="Proteomes" id="UP000247409">
    <property type="component" value="Unassembled WGS sequence"/>
</dbReference>
<evidence type="ECO:0000313" key="2">
    <source>
        <dbReference type="Proteomes" id="UP000247409"/>
    </source>
</evidence>
<evidence type="ECO:0000313" key="1">
    <source>
        <dbReference type="EMBL" id="PXF48144.1"/>
    </source>
</evidence>
<dbReference type="AlphaFoldDB" id="A0A2V3J1A3"/>
<gene>
    <name evidence="1" type="ORF">BWQ96_02096</name>
</gene>
<protein>
    <submittedName>
        <fullName evidence="1">Uncharacterized protein</fullName>
    </submittedName>
</protein>
<sequence length="52" mass="5756">MAFRDKDTISAAVGSFSQHLRGPQSLWRSHVLGSHLAAERHMLANATCYEVT</sequence>
<reference evidence="1 2" key="1">
    <citation type="journal article" date="2018" name="Mol. Biol. Evol.">
        <title>Analysis of the draft genome of the red seaweed Gracilariopsis chorda provides insights into genome size evolution in Rhodophyta.</title>
        <authorList>
            <person name="Lee J."/>
            <person name="Yang E.C."/>
            <person name="Graf L."/>
            <person name="Yang J.H."/>
            <person name="Qiu H."/>
            <person name="Zel Zion U."/>
            <person name="Chan C.X."/>
            <person name="Stephens T.G."/>
            <person name="Weber A.P.M."/>
            <person name="Boo G.H."/>
            <person name="Boo S.M."/>
            <person name="Kim K.M."/>
            <person name="Shin Y."/>
            <person name="Jung M."/>
            <person name="Lee S.J."/>
            <person name="Yim H.S."/>
            <person name="Lee J.H."/>
            <person name="Bhattacharya D."/>
            <person name="Yoon H.S."/>
        </authorList>
    </citation>
    <scope>NUCLEOTIDE SEQUENCE [LARGE SCALE GENOMIC DNA]</scope>
    <source>
        <strain evidence="1 2">SKKU-2015</strain>
        <tissue evidence="1">Whole body</tissue>
    </source>
</reference>
<comment type="caution">
    <text evidence="1">The sequence shown here is derived from an EMBL/GenBank/DDBJ whole genome shotgun (WGS) entry which is preliminary data.</text>
</comment>
<dbReference type="EMBL" id="NBIV01000016">
    <property type="protein sequence ID" value="PXF48144.1"/>
    <property type="molecule type" value="Genomic_DNA"/>
</dbReference>
<keyword evidence="2" id="KW-1185">Reference proteome</keyword>
<accession>A0A2V3J1A3</accession>
<name>A0A2V3J1A3_9FLOR</name>
<organism evidence="1 2">
    <name type="scientific">Gracilariopsis chorda</name>
    <dbReference type="NCBI Taxonomy" id="448386"/>
    <lineage>
        <taxon>Eukaryota</taxon>
        <taxon>Rhodophyta</taxon>
        <taxon>Florideophyceae</taxon>
        <taxon>Rhodymeniophycidae</taxon>
        <taxon>Gracilariales</taxon>
        <taxon>Gracilariaceae</taxon>
        <taxon>Gracilariopsis</taxon>
    </lineage>
</organism>
<proteinExistence type="predicted"/>